<dbReference type="GO" id="GO:0000978">
    <property type="term" value="F:RNA polymerase II cis-regulatory region sequence-specific DNA binding"/>
    <property type="evidence" value="ECO:0007669"/>
    <property type="project" value="InterPro"/>
</dbReference>
<sequence length="561" mass="61785">MRFEPADLGPGMAFHPFLLGPGSRMPMSQSDFSMSSILTQPHYLTAALQSFNPALAAACYPPPPGAAAALFPKPPPPPHHITAEDVLGAHLRGGPPLRPLEPEDDGIKDDPKVILESKDLWDKFHSLSTEMIVTKSGRRMFPAYKVRVSGLDKKAKYILLMDIVAADDCRYKFHNSRWVVAGKADPEMPKRMYIHPDSPSTGEQWMQKVVSFHKLKITNNISNKHSFTILNSMHKYQPRFHLVRANDILKLPYSTFRTYVFKETEFIAVTAYQNEKITRLKIDNNPFAKGFRDSGAARKDKRRQNSLFGSHSYQEESLTASPPEDGRGDDGEDSSDNENVDVDTPDNDDLEPQTLINGHHQTHLSPGSNSIRMFESNNLTRGSPTSPVGSISPGSSIPTAEQRLMQEKLFGGCTDLAGGLDNLQKYLPLPYPPSFYTGLLGHLPFLMPGAQQQMGSLFSPSDGAQLAAMRQLHAQLGHNQRLLMDGLYDGLANNQDVPSNGGTLIKSPKAHRFAPYSLPAVSSAEASAFHRLVTSGQLPPTTIRSDTENSPSPKDPSPPKD</sequence>
<dbReference type="GO" id="GO:0045893">
    <property type="term" value="P:positive regulation of DNA-templated transcription"/>
    <property type="evidence" value="ECO:0007669"/>
    <property type="project" value="InterPro"/>
</dbReference>
<dbReference type="PANTHER" id="PTHR11267:SF181">
    <property type="entry name" value="OPTOMOTOR-BLIND PROTEIN"/>
    <property type="match status" value="1"/>
</dbReference>
<dbReference type="EMBL" id="AB177876">
    <property type="protein sequence ID" value="BAD16722.1"/>
    <property type="molecule type" value="mRNA"/>
</dbReference>
<dbReference type="PROSITE" id="PS50252">
    <property type="entry name" value="TBOX_3"/>
    <property type="match status" value="1"/>
</dbReference>
<feature type="compositionally biased region" description="Polar residues" evidence="7">
    <location>
        <begin position="363"/>
        <end position="381"/>
    </location>
</feature>
<dbReference type="PANTHER" id="PTHR11267">
    <property type="entry name" value="T-BOX PROTEIN-RELATED"/>
    <property type="match status" value="1"/>
</dbReference>
<dbReference type="OrthoDB" id="7442607at2759"/>
<comment type="subcellular location">
    <subcellularLocation>
        <location evidence="1 6">Nucleus</location>
    </subcellularLocation>
</comment>
<dbReference type="KEGG" id="ptep:107450980"/>
<feature type="region of interest" description="Disordered" evidence="7">
    <location>
        <begin position="534"/>
        <end position="561"/>
    </location>
</feature>
<feature type="region of interest" description="Disordered" evidence="7">
    <location>
        <begin position="288"/>
        <end position="397"/>
    </location>
</feature>
<evidence type="ECO:0000313" key="9">
    <source>
        <dbReference type="EMBL" id="BAD16722.1"/>
    </source>
</evidence>
<dbReference type="InterPro" id="IPR008967">
    <property type="entry name" value="p53-like_TF_DNA-bd_sf"/>
</dbReference>
<dbReference type="InterPro" id="IPR046360">
    <property type="entry name" value="T-box_DNA-bd"/>
</dbReference>
<keyword evidence="4" id="KW-0804">Transcription</keyword>
<dbReference type="PRINTS" id="PR00938">
    <property type="entry name" value="BRACHYURY"/>
</dbReference>
<dbReference type="GO" id="GO:0005634">
    <property type="term" value="C:nucleus"/>
    <property type="evidence" value="ECO:0007669"/>
    <property type="project" value="UniProtKB-SubCell"/>
</dbReference>
<evidence type="ECO:0000256" key="3">
    <source>
        <dbReference type="ARBA" id="ARBA00023125"/>
    </source>
</evidence>
<organism evidence="9">
    <name type="scientific">Parasteatoda tepidariorum</name>
    <name type="common">Common house spider</name>
    <name type="synonym">Achaearanea tepidariorum</name>
    <dbReference type="NCBI Taxonomy" id="114398"/>
    <lineage>
        <taxon>Eukaryota</taxon>
        <taxon>Metazoa</taxon>
        <taxon>Ecdysozoa</taxon>
        <taxon>Arthropoda</taxon>
        <taxon>Chelicerata</taxon>
        <taxon>Arachnida</taxon>
        <taxon>Araneae</taxon>
        <taxon>Araneomorphae</taxon>
        <taxon>Entelegynae</taxon>
        <taxon>Araneoidea</taxon>
        <taxon>Theridiidae</taxon>
        <taxon>Parasteatoda</taxon>
    </lineage>
</organism>
<keyword evidence="3 6" id="KW-0238">DNA-binding</keyword>
<feature type="compositionally biased region" description="Acidic residues" evidence="7">
    <location>
        <begin position="330"/>
        <end position="351"/>
    </location>
</feature>
<dbReference type="InterPro" id="IPR036960">
    <property type="entry name" value="T-box_sf"/>
</dbReference>
<protein>
    <submittedName>
        <fullName evidence="9">T-box protein Optomotor blind</fullName>
    </submittedName>
</protein>
<dbReference type="GO" id="GO:0000785">
    <property type="term" value="C:chromatin"/>
    <property type="evidence" value="ECO:0007669"/>
    <property type="project" value="TreeGrafter"/>
</dbReference>
<feature type="domain" description="T-box" evidence="8">
    <location>
        <begin position="115"/>
        <end position="293"/>
    </location>
</feature>
<dbReference type="InterPro" id="IPR001699">
    <property type="entry name" value="TF_T-box"/>
</dbReference>
<dbReference type="Pfam" id="PF00907">
    <property type="entry name" value="T-box"/>
    <property type="match status" value="1"/>
</dbReference>
<keyword evidence="5 6" id="KW-0539">Nucleus</keyword>
<feature type="compositionally biased region" description="Polar residues" evidence="7">
    <location>
        <begin position="305"/>
        <end position="320"/>
    </location>
</feature>
<evidence type="ECO:0000256" key="4">
    <source>
        <dbReference type="ARBA" id="ARBA00023163"/>
    </source>
</evidence>
<dbReference type="SUPFAM" id="SSF49417">
    <property type="entry name" value="p53-like transcription factors"/>
    <property type="match status" value="1"/>
</dbReference>
<dbReference type="RefSeq" id="NP_001310754.1">
    <property type="nucleotide sequence ID" value="NM_001323825.1"/>
</dbReference>
<reference evidence="9" key="1">
    <citation type="submission" date="2004-04" db="EMBL/GenBank/DDBJ databases">
        <title>Pattern formation in spider embryo.</title>
        <authorList>
            <person name="Akiyama-Oda Y."/>
            <person name="Oda H."/>
        </authorList>
    </citation>
    <scope>NUCLEOTIDE SEQUENCE</scope>
</reference>
<dbReference type="GeneID" id="107450980"/>
<dbReference type="SMART" id="SM00425">
    <property type="entry name" value="TBOX"/>
    <property type="match status" value="1"/>
</dbReference>
<evidence type="ECO:0000256" key="7">
    <source>
        <dbReference type="SAM" id="MobiDB-lite"/>
    </source>
</evidence>
<keyword evidence="2" id="KW-0805">Transcription regulation</keyword>
<dbReference type="OMA" id="SIRMFES"/>
<dbReference type="PROSITE" id="PS01283">
    <property type="entry name" value="TBOX_1"/>
    <property type="match status" value="1"/>
</dbReference>
<proteinExistence type="evidence at transcript level"/>
<evidence type="ECO:0000256" key="1">
    <source>
        <dbReference type="ARBA" id="ARBA00004123"/>
    </source>
</evidence>
<evidence type="ECO:0000256" key="5">
    <source>
        <dbReference type="ARBA" id="ARBA00023242"/>
    </source>
</evidence>
<name>Q75N75_PARTP</name>
<dbReference type="PROSITE" id="PS01264">
    <property type="entry name" value="TBOX_2"/>
    <property type="match status" value="1"/>
</dbReference>
<dbReference type="CDD" id="cd20188">
    <property type="entry name" value="T-box_TBX2_3-like"/>
    <property type="match status" value="1"/>
</dbReference>
<comment type="caution">
    <text evidence="6">Lacks conserved residue(s) required for the propagation of feature annotation.</text>
</comment>
<accession>Q75N75</accession>
<dbReference type="FunFam" id="2.60.40.820:FF:000003">
    <property type="entry name" value="T-box transcription factor TBX3"/>
    <property type="match status" value="1"/>
</dbReference>
<feature type="compositionally biased region" description="Polar residues" evidence="7">
    <location>
        <begin position="534"/>
        <end position="544"/>
    </location>
</feature>
<dbReference type="AlphaFoldDB" id="Q75N75"/>
<dbReference type="InterPro" id="IPR002070">
    <property type="entry name" value="TF_Brachyury"/>
</dbReference>
<dbReference type="InterPro" id="IPR018186">
    <property type="entry name" value="TF_T-box_CS"/>
</dbReference>
<dbReference type="GO" id="GO:0001708">
    <property type="term" value="P:cell fate specification"/>
    <property type="evidence" value="ECO:0007669"/>
    <property type="project" value="TreeGrafter"/>
</dbReference>
<evidence type="ECO:0000256" key="2">
    <source>
        <dbReference type="ARBA" id="ARBA00023015"/>
    </source>
</evidence>
<dbReference type="GO" id="GO:0000981">
    <property type="term" value="F:DNA-binding transcription factor activity, RNA polymerase II-specific"/>
    <property type="evidence" value="ECO:0007669"/>
    <property type="project" value="TreeGrafter"/>
</dbReference>
<evidence type="ECO:0000259" key="8">
    <source>
        <dbReference type="PROSITE" id="PS50252"/>
    </source>
</evidence>
<dbReference type="Gene3D" id="2.60.40.820">
    <property type="entry name" value="Transcription factor, T-box"/>
    <property type="match status" value="1"/>
</dbReference>
<feature type="compositionally biased region" description="Low complexity" evidence="7">
    <location>
        <begin position="382"/>
        <end position="397"/>
    </location>
</feature>
<evidence type="ECO:0000256" key="6">
    <source>
        <dbReference type="PROSITE-ProRule" id="PRU00201"/>
    </source>
</evidence>
<gene>
    <name evidence="9" type="primary">omb</name>
</gene>
<dbReference type="PRINTS" id="PR00937">
    <property type="entry name" value="TBOX"/>
</dbReference>